<gene>
    <name evidence="1" type="ORF">ACFSUT_03370</name>
</gene>
<evidence type="ECO:0008006" key="3">
    <source>
        <dbReference type="Google" id="ProtNLM"/>
    </source>
</evidence>
<name>A0ABW5HS93_9PSEU</name>
<sequence length="117" mass="12864">MTALDEVFDKLAGKFRAISLMDLPHIPPAMLYTRALDDLYMESVLVRAEDDSTAYRIRVDESDASVYGTGGLVWASEGSLVDVFGELMSLPHPSSPNAPRLVIPKPSSLWLPESARQ</sequence>
<accession>A0ABW5HS93</accession>
<dbReference type="Proteomes" id="UP001597542">
    <property type="component" value="Unassembled WGS sequence"/>
</dbReference>
<dbReference type="EMBL" id="JBHUKQ010000003">
    <property type="protein sequence ID" value="MFD2479303.1"/>
    <property type="molecule type" value="Genomic_DNA"/>
</dbReference>
<evidence type="ECO:0000313" key="2">
    <source>
        <dbReference type="Proteomes" id="UP001597542"/>
    </source>
</evidence>
<evidence type="ECO:0000313" key="1">
    <source>
        <dbReference type="EMBL" id="MFD2479303.1"/>
    </source>
</evidence>
<protein>
    <recommendedName>
        <fullName evidence="3">Immunity protein 35 domain-containing protein</fullName>
    </recommendedName>
</protein>
<organism evidence="1 2">
    <name type="scientific">Amycolatopsis albidoflavus</name>
    <dbReference type="NCBI Taxonomy" id="102226"/>
    <lineage>
        <taxon>Bacteria</taxon>
        <taxon>Bacillati</taxon>
        <taxon>Actinomycetota</taxon>
        <taxon>Actinomycetes</taxon>
        <taxon>Pseudonocardiales</taxon>
        <taxon>Pseudonocardiaceae</taxon>
        <taxon>Amycolatopsis</taxon>
    </lineage>
</organism>
<proteinExistence type="predicted"/>
<keyword evidence="2" id="KW-1185">Reference proteome</keyword>
<reference evidence="2" key="1">
    <citation type="journal article" date="2019" name="Int. J. Syst. Evol. Microbiol.">
        <title>The Global Catalogue of Microorganisms (GCM) 10K type strain sequencing project: providing services to taxonomists for standard genome sequencing and annotation.</title>
        <authorList>
            <consortium name="The Broad Institute Genomics Platform"/>
            <consortium name="The Broad Institute Genome Sequencing Center for Infectious Disease"/>
            <person name="Wu L."/>
            <person name="Ma J."/>
        </authorList>
    </citation>
    <scope>NUCLEOTIDE SEQUENCE [LARGE SCALE GENOMIC DNA]</scope>
    <source>
        <strain evidence="2">CGMCC 4.7638</strain>
    </source>
</reference>
<dbReference type="RefSeq" id="WP_344281634.1">
    <property type="nucleotide sequence ID" value="NZ_BAAAHV010000021.1"/>
</dbReference>
<comment type="caution">
    <text evidence="1">The sequence shown here is derived from an EMBL/GenBank/DDBJ whole genome shotgun (WGS) entry which is preliminary data.</text>
</comment>